<dbReference type="PROSITE" id="PS51019">
    <property type="entry name" value="REELIN"/>
    <property type="match status" value="1"/>
</dbReference>
<dbReference type="EMBL" id="JABSTR010000011">
    <property type="protein sequence ID" value="KAH9380891.1"/>
    <property type="molecule type" value="Genomic_DNA"/>
</dbReference>
<evidence type="ECO:0000256" key="8">
    <source>
        <dbReference type="ARBA" id="ARBA00023022"/>
    </source>
</evidence>
<protein>
    <recommendedName>
        <fullName evidence="10">Reelin domain-containing protein</fullName>
    </recommendedName>
</protein>
<comment type="similarity">
    <text evidence="2">Belongs to the insect defense protein family.</text>
</comment>
<dbReference type="PANTHER" id="PTHR45828:SF9">
    <property type="entry name" value="CELL WALL INTEGRITY AND STRESS RESPONSE COMPONENT 4-LIKE-RELATED"/>
    <property type="match status" value="1"/>
</dbReference>
<evidence type="ECO:0000259" key="10">
    <source>
        <dbReference type="PROSITE" id="PS51019"/>
    </source>
</evidence>
<dbReference type="OrthoDB" id="6353267at2759"/>
<evidence type="ECO:0000256" key="6">
    <source>
        <dbReference type="ARBA" id="ARBA00022729"/>
    </source>
</evidence>
<evidence type="ECO:0000256" key="9">
    <source>
        <dbReference type="SAM" id="SignalP"/>
    </source>
</evidence>
<evidence type="ECO:0000256" key="2">
    <source>
        <dbReference type="ARBA" id="ARBA00008501"/>
    </source>
</evidence>
<evidence type="ECO:0000256" key="5">
    <source>
        <dbReference type="ARBA" id="ARBA00022588"/>
    </source>
</evidence>
<dbReference type="OMA" id="DLACKGM"/>
<dbReference type="GO" id="GO:0042742">
    <property type="term" value="P:defense response to bacterium"/>
    <property type="evidence" value="ECO:0007669"/>
    <property type="project" value="UniProtKB-KW"/>
</dbReference>
<dbReference type="AlphaFoldDB" id="A0A9J6H0P6"/>
<dbReference type="InterPro" id="IPR051237">
    <property type="entry name" value="Ferric-chelate_Red/DefProt"/>
</dbReference>
<evidence type="ECO:0000256" key="7">
    <source>
        <dbReference type="ARBA" id="ARBA00022859"/>
    </source>
</evidence>
<feature type="domain" description="Reelin" evidence="10">
    <location>
        <begin position="19"/>
        <end position="145"/>
    </location>
</feature>
<dbReference type="Gene3D" id="2.60.40.4060">
    <property type="entry name" value="Reeler domain"/>
    <property type="match status" value="1"/>
</dbReference>
<evidence type="ECO:0000256" key="1">
    <source>
        <dbReference type="ARBA" id="ARBA00004613"/>
    </source>
</evidence>
<comment type="caution">
    <text evidence="11">The sequence shown here is derived from an EMBL/GenBank/DDBJ whole genome shotgun (WGS) entry which is preliminary data.</text>
</comment>
<gene>
    <name evidence="11" type="ORF">HPB48_012513</name>
</gene>
<evidence type="ECO:0000256" key="3">
    <source>
        <dbReference type="ARBA" id="ARBA00022525"/>
    </source>
</evidence>
<name>A0A9J6H0P6_HAELO</name>
<dbReference type="Proteomes" id="UP000821853">
    <property type="component" value="Chromosome 9"/>
</dbReference>
<dbReference type="GO" id="GO:0016020">
    <property type="term" value="C:membrane"/>
    <property type="evidence" value="ECO:0007669"/>
    <property type="project" value="TreeGrafter"/>
</dbReference>
<keyword evidence="5" id="KW-0399">Innate immunity</keyword>
<dbReference type="PANTHER" id="PTHR45828">
    <property type="entry name" value="CYTOCHROME B561/FERRIC REDUCTASE TRANSMEMBRANE"/>
    <property type="match status" value="1"/>
</dbReference>
<keyword evidence="8" id="KW-0044">Antibiotic</keyword>
<comment type="subcellular location">
    <subcellularLocation>
        <location evidence="1">Secreted</location>
    </subcellularLocation>
</comment>
<keyword evidence="6 9" id="KW-0732">Signal</keyword>
<dbReference type="GO" id="GO:0005576">
    <property type="term" value="C:extracellular region"/>
    <property type="evidence" value="ECO:0007669"/>
    <property type="project" value="UniProtKB-SubCell"/>
</dbReference>
<sequence>MASPTVSSVAALLLLMSALDACTALPGGAPFIACSSLVNMRPLHWRPTEKDAGESPYRMVQDKEDFAPGDSVNVELYSEDDTTFKGFLVKAVDERGNQVGHFSSGNDYQPVKFCSGATHTSNAEKKSVRMVWQAPAGKSGRVHFV</sequence>
<feature type="signal peptide" evidence="9">
    <location>
        <begin position="1"/>
        <end position="24"/>
    </location>
</feature>
<dbReference type="CDD" id="cd08544">
    <property type="entry name" value="Reeler"/>
    <property type="match status" value="1"/>
</dbReference>
<keyword evidence="12" id="KW-1185">Reference proteome</keyword>
<dbReference type="GO" id="GO:0045087">
    <property type="term" value="P:innate immune response"/>
    <property type="evidence" value="ECO:0007669"/>
    <property type="project" value="UniProtKB-KW"/>
</dbReference>
<evidence type="ECO:0000313" key="12">
    <source>
        <dbReference type="Proteomes" id="UP000821853"/>
    </source>
</evidence>
<reference evidence="11 12" key="1">
    <citation type="journal article" date="2020" name="Cell">
        <title>Large-Scale Comparative Analyses of Tick Genomes Elucidate Their Genetic Diversity and Vector Capacities.</title>
        <authorList>
            <consortium name="Tick Genome and Microbiome Consortium (TIGMIC)"/>
            <person name="Jia N."/>
            <person name="Wang J."/>
            <person name="Shi W."/>
            <person name="Du L."/>
            <person name="Sun Y."/>
            <person name="Zhan W."/>
            <person name="Jiang J.F."/>
            <person name="Wang Q."/>
            <person name="Zhang B."/>
            <person name="Ji P."/>
            <person name="Bell-Sakyi L."/>
            <person name="Cui X.M."/>
            <person name="Yuan T.T."/>
            <person name="Jiang B.G."/>
            <person name="Yang W.F."/>
            <person name="Lam T.T."/>
            <person name="Chang Q.C."/>
            <person name="Ding S.J."/>
            <person name="Wang X.J."/>
            <person name="Zhu J.G."/>
            <person name="Ruan X.D."/>
            <person name="Zhao L."/>
            <person name="Wei J.T."/>
            <person name="Ye R.Z."/>
            <person name="Que T.C."/>
            <person name="Du C.H."/>
            <person name="Zhou Y.H."/>
            <person name="Cheng J.X."/>
            <person name="Dai P.F."/>
            <person name="Guo W.B."/>
            <person name="Han X.H."/>
            <person name="Huang E.J."/>
            <person name="Li L.F."/>
            <person name="Wei W."/>
            <person name="Gao Y.C."/>
            <person name="Liu J.Z."/>
            <person name="Shao H.Z."/>
            <person name="Wang X."/>
            <person name="Wang C.C."/>
            <person name="Yang T.C."/>
            <person name="Huo Q.B."/>
            <person name="Li W."/>
            <person name="Chen H.Y."/>
            <person name="Chen S.E."/>
            <person name="Zhou L.G."/>
            <person name="Ni X.B."/>
            <person name="Tian J.H."/>
            <person name="Sheng Y."/>
            <person name="Liu T."/>
            <person name="Pan Y.S."/>
            <person name="Xia L.Y."/>
            <person name="Li J."/>
            <person name="Zhao F."/>
            <person name="Cao W.C."/>
        </authorList>
    </citation>
    <scope>NUCLEOTIDE SEQUENCE [LARGE SCALE GENOMIC DNA]</scope>
    <source>
        <strain evidence="11">HaeL-2018</strain>
    </source>
</reference>
<dbReference type="InterPro" id="IPR042307">
    <property type="entry name" value="Reeler_sf"/>
</dbReference>
<dbReference type="VEuPathDB" id="VectorBase:HLOH_047307"/>
<dbReference type="Pfam" id="PF02014">
    <property type="entry name" value="Reeler"/>
    <property type="match status" value="1"/>
</dbReference>
<organism evidence="11 12">
    <name type="scientific">Haemaphysalis longicornis</name>
    <name type="common">Bush tick</name>
    <dbReference type="NCBI Taxonomy" id="44386"/>
    <lineage>
        <taxon>Eukaryota</taxon>
        <taxon>Metazoa</taxon>
        <taxon>Ecdysozoa</taxon>
        <taxon>Arthropoda</taxon>
        <taxon>Chelicerata</taxon>
        <taxon>Arachnida</taxon>
        <taxon>Acari</taxon>
        <taxon>Parasitiformes</taxon>
        <taxon>Ixodida</taxon>
        <taxon>Ixodoidea</taxon>
        <taxon>Ixodidae</taxon>
        <taxon>Haemaphysalinae</taxon>
        <taxon>Haemaphysalis</taxon>
    </lineage>
</organism>
<keyword evidence="7" id="KW-0391">Immunity</keyword>
<accession>A0A9J6H0P6</accession>
<evidence type="ECO:0000313" key="11">
    <source>
        <dbReference type="EMBL" id="KAH9380891.1"/>
    </source>
</evidence>
<keyword evidence="3" id="KW-0964">Secreted</keyword>
<dbReference type="InterPro" id="IPR002861">
    <property type="entry name" value="Reeler_dom"/>
</dbReference>
<keyword evidence="4" id="KW-0929">Antimicrobial</keyword>
<evidence type="ECO:0000256" key="4">
    <source>
        <dbReference type="ARBA" id="ARBA00022529"/>
    </source>
</evidence>
<proteinExistence type="inferred from homology"/>
<feature type="chain" id="PRO_5039916333" description="Reelin domain-containing protein" evidence="9">
    <location>
        <begin position="25"/>
        <end position="145"/>
    </location>
</feature>